<dbReference type="PANTHER" id="PTHR11003:SF291">
    <property type="entry name" value="IP11374P"/>
    <property type="match status" value="1"/>
</dbReference>
<evidence type="ECO:0000256" key="11">
    <source>
        <dbReference type="ARBA" id="ARBA00023303"/>
    </source>
</evidence>
<keyword evidence="8" id="KW-1133">Transmembrane helix</keyword>
<keyword evidence="9 12" id="KW-0406">Ion transport</keyword>
<dbReference type="Proteomes" id="UP000675881">
    <property type="component" value="Chromosome 3"/>
</dbReference>
<evidence type="ECO:0000313" key="14">
    <source>
        <dbReference type="Proteomes" id="UP000675881"/>
    </source>
</evidence>
<dbReference type="FunFam" id="1.10.287.70:FF:000090">
    <property type="entry name" value="two pore potassium channel protein sup-9"/>
    <property type="match status" value="1"/>
</dbReference>
<dbReference type="GO" id="GO:0022841">
    <property type="term" value="F:potassium ion leak channel activity"/>
    <property type="evidence" value="ECO:0007669"/>
    <property type="project" value="TreeGrafter"/>
</dbReference>
<dbReference type="AlphaFoldDB" id="A0A7R8CV74"/>
<keyword evidence="5 12" id="KW-0812">Transmembrane</keyword>
<evidence type="ECO:0000256" key="2">
    <source>
        <dbReference type="ARBA" id="ARBA00006666"/>
    </source>
</evidence>
<evidence type="ECO:0000256" key="10">
    <source>
        <dbReference type="ARBA" id="ARBA00023136"/>
    </source>
</evidence>
<dbReference type="InterPro" id="IPR003092">
    <property type="entry name" value="2pore_dom_K_chnl_TASK"/>
</dbReference>
<dbReference type="InterPro" id="IPR003280">
    <property type="entry name" value="2pore_dom_K_chnl"/>
</dbReference>
<dbReference type="GO" id="GO:0015271">
    <property type="term" value="F:outward rectifier potassium channel activity"/>
    <property type="evidence" value="ECO:0007669"/>
    <property type="project" value="TreeGrafter"/>
</dbReference>
<comment type="similarity">
    <text evidence="2 12">Belongs to the two pore domain potassium channel (TC 1.A.1.8) family.</text>
</comment>
<organism evidence="13 14">
    <name type="scientific">Lepeophtheirus salmonis</name>
    <name type="common">Salmon louse</name>
    <name type="synonym">Caligus salmonis</name>
    <dbReference type="NCBI Taxonomy" id="72036"/>
    <lineage>
        <taxon>Eukaryota</taxon>
        <taxon>Metazoa</taxon>
        <taxon>Ecdysozoa</taxon>
        <taxon>Arthropoda</taxon>
        <taxon>Crustacea</taxon>
        <taxon>Multicrustacea</taxon>
        <taxon>Hexanauplia</taxon>
        <taxon>Copepoda</taxon>
        <taxon>Siphonostomatoida</taxon>
        <taxon>Caligidae</taxon>
        <taxon>Lepeophtheirus</taxon>
    </lineage>
</organism>
<comment type="subcellular location">
    <subcellularLocation>
        <location evidence="1">Membrane</location>
        <topology evidence="1">Multi-pass membrane protein</topology>
    </subcellularLocation>
</comment>
<evidence type="ECO:0000256" key="12">
    <source>
        <dbReference type="RuleBase" id="RU003857"/>
    </source>
</evidence>
<evidence type="ECO:0000256" key="1">
    <source>
        <dbReference type="ARBA" id="ARBA00004141"/>
    </source>
</evidence>
<dbReference type="Pfam" id="PF07885">
    <property type="entry name" value="Ion_trans_2"/>
    <property type="match status" value="2"/>
</dbReference>
<dbReference type="InterPro" id="IPR013099">
    <property type="entry name" value="K_chnl_dom"/>
</dbReference>
<keyword evidence="11 12" id="KW-0407">Ion channel</keyword>
<evidence type="ECO:0000256" key="5">
    <source>
        <dbReference type="ARBA" id="ARBA00022692"/>
    </source>
</evidence>
<dbReference type="PROSITE" id="PS01186">
    <property type="entry name" value="EGF_2"/>
    <property type="match status" value="1"/>
</dbReference>
<evidence type="ECO:0000256" key="9">
    <source>
        <dbReference type="ARBA" id="ARBA00023065"/>
    </source>
</evidence>
<dbReference type="OrthoDB" id="297496at2759"/>
<dbReference type="PANTHER" id="PTHR11003">
    <property type="entry name" value="POTASSIUM CHANNEL, SUBFAMILY K"/>
    <property type="match status" value="1"/>
</dbReference>
<evidence type="ECO:0000256" key="4">
    <source>
        <dbReference type="ARBA" id="ARBA00022538"/>
    </source>
</evidence>
<evidence type="ECO:0000256" key="8">
    <source>
        <dbReference type="ARBA" id="ARBA00022989"/>
    </source>
</evidence>
<keyword evidence="3 12" id="KW-0813">Transport</keyword>
<evidence type="ECO:0000313" key="13">
    <source>
        <dbReference type="EMBL" id="CAF2891553.1"/>
    </source>
</evidence>
<dbReference type="GO" id="GO:0005886">
    <property type="term" value="C:plasma membrane"/>
    <property type="evidence" value="ECO:0007669"/>
    <property type="project" value="TreeGrafter"/>
</dbReference>
<accession>A0A7R8CV74</accession>
<keyword evidence="7" id="KW-0630">Potassium</keyword>
<dbReference type="PRINTS" id="PR01333">
    <property type="entry name" value="2POREKCHANEL"/>
</dbReference>
<protein>
    <submittedName>
        <fullName evidence="13">KCNK9</fullName>
    </submittedName>
</protein>
<name>A0A7R8CV74_LEPSM</name>
<keyword evidence="14" id="KW-1185">Reference proteome</keyword>
<evidence type="ECO:0000256" key="7">
    <source>
        <dbReference type="ARBA" id="ARBA00022958"/>
    </source>
</evidence>
<gene>
    <name evidence="13" type="ORF">LSAA_7874</name>
</gene>
<dbReference type="Gene3D" id="1.10.287.70">
    <property type="match status" value="1"/>
</dbReference>
<reference evidence="13" key="1">
    <citation type="submission" date="2021-02" db="EMBL/GenBank/DDBJ databases">
        <authorList>
            <person name="Bekaert M."/>
        </authorList>
    </citation>
    <scope>NUCLEOTIDE SEQUENCE</scope>
    <source>
        <strain evidence="13">IoA-00</strain>
    </source>
</reference>
<keyword evidence="6" id="KW-0631">Potassium channel</keyword>
<dbReference type="InterPro" id="IPR000742">
    <property type="entry name" value="EGF"/>
</dbReference>
<proteinExistence type="inferred from homology"/>
<dbReference type="PRINTS" id="PR01095">
    <property type="entry name" value="TASKCHANNEL"/>
</dbReference>
<dbReference type="GO" id="GO:0030322">
    <property type="term" value="P:stabilization of membrane potential"/>
    <property type="evidence" value="ECO:0007669"/>
    <property type="project" value="TreeGrafter"/>
</dbReference>
<evidence type="ECO:0000256" key="6">
    <source>
        <dbReference type="ARBA" id="ARBA00022826"/>
    </source>
</evidence>
<dbReference type="EMBL" id="HG994582">
    <property type="protein sequence ID" value="CAF2891553.1"/>
    <property type="molecule type" value="Genomic_DNA"/>
</dbReference>
<sequence>MKRRNVRTLSLIVVTFTYLLIGAAVFDALEGPNNDRTYEALTKTRSDFISKYNMTDDDYKLLELLVLEKKPHKSGPQWKFAGSFYYALAVLALIGYGHSTPATALGKAFTMGYAIAGIPMAMVMFQSMGERMNKAYSMIIKKCRTSWGSTRTDANEFDLIIASGITSSIVILCGAIMYHTQEGWAFFDSVYYSFITLSTIGFGDFVALQQGQTLQFRPGYVVCSFIFLLLGLAALASSINLLVLRCMTLSLEEEEQEEELQDVSQNVVTLDGEVMAVNGRQVQRMCPFCSCTCYGESSNWKTRRFKKSSRRTRRGNESYLMSMRRKRKCNEWWNPLIALGCVQREEEDDGNYYDEETQSINNYTRFAVHDSNLIIVYVIQSINAKKQDNMMGKRILRFTDRLSHIMVYRHLLIVLSGVILTRWTTGQEEKRAECMNAPGFTCTGVYQNKDLTFGMRVLPCREVPGVEIYGYAPQFHANNFSHIFTHKSQYVVPGALLNMSVIPGNLSPSKFGELTGKIEVHLKRNALNNTLILGLSAMACINDTCPFRKLVFNHTEIPVLSCPEKMESSSSNNNNNPPTYGAQCNINDLFNCGPNRICVQTEPSSTSGVCKCRRGFTLDSNQNCLSRRPKTLDNHDESFIDPKVNVFEQHSKKSTTDQTNDAHSPLDEVTEDVDAALIGGIVAGIISVIILIIIIGTLIVSFTRLAPRLRARITQRPYEDIIISDNLGSKVQNNPI</sequence>
<evidence type="ECO:0000256" key="3">
    <source>
        <dbReference type="ARBA" id="ARBA00022448"/>
    </source>
</evidence>
<dbReference type="SUPFAM" id="SSF81324">
    <property type="entry name" value="Voltage-gated potassium channels"/>
    <property type="match status" value="2"/>
</dbReference>
<keyword evidence="4" id="KW-0633">Potassium transport</keyword>
<keyword evidence="10" id="KW-0472">Membrane</keyword>